<keyword evidence="2 5" id="KW-0812">Transmembrane</keyword>
<accession>A0A3B1D7X0</accession>
<evidence type="ECO:0000256" key="2">
    <source>
        <dbReference type="ARBA" id="ARBA00022692"/>
    </source>
</evidence>
<dbReference type="InterPro" id="IPR000537">
    <property type="entry name" value="UbiA_prenyltransferase"/>
</dbReference>
<evidence type="ECO:0000256" key="1">
    <source>
        <dbReference type="ARBA" id="ARBA00004141"/>
    </source>
</evidence>
<dbReference type="InterPro" id="IPR044878">
    <property type="entry name" value="UbiA_sf"/>
</dbReference>
<organism evidence="6">
    <name type="scientific">hydrothermal vent metagenome</name>
    <dbReference type="NCBI Taxonomy" id="652676"/>
    <lineage>
        <taxon>unclassified sequences</taxon>
        <taxon>metagenomes</taxon>
        <taxon>ecological metagenomes</taxon>
    </lineage>
</organism>
<feature type="transmembrane region" description="Helical" evidence="5">
    <location>
        <begin position="426"/>
        <end position="459"/>
    </location>
</feature>
<feature type="transmembrane region" description="Helical" evidence="5">
    <location>
        <begin position="87"/>
        <end position="107"/>
    </location>
</feature>
<feature type="transmembrane region" description="Helical" evidence="5">
    <location>
        <begin position="226"/>
        <end position="244"/>
    </location>
</feature>
<feature type="transmembrane region" description="Helical" evidence="5">
    <location>
        <begin position="127"/>
        <end position="150"/>
    </location>
</feature>
<feature type="transmembrane region" description="Helical" evidence="5">
    <location>
        <begin position="57"/>
        <end position="75"/>
    </location>
</feature>
<feature type="transmembrane region" description="Helical" evidence="5">
    <location>
        <begin position="12"/>
        <end position="37"/>
    </location>
</feature>
<dbReference type="GO" id="GO:0016020">
    <property type="term" value="C:membrane"/>
    <property type="evidence" value="ECO:0007669"/>
    <property type="project" value="UniProtKB-SubCell"/>
</dbReference>
<proteinExistence type="predicted"/>
<evidence type="ECO:0000256" key="4">
    <source>
        <dbReference type="ARBA" id="ARBA00023136"/>
    </source>
</evidence>
<feature type="transmembrane region" description="Helical" evidence="5">
    <location>
        <begin position="304"/>
        <end position="337"/>
    </location>
</feature>
<evidence type="ECO:0000256" key="3">
    <source>
        <dbReference type="ARBA" id="ARBA00022989"/>
    </source>
</evidence>
<evidence type="ECO:0000313" key="6">
    <source>
        <dbReference type="EMBL" id="VAX36802.1"/>
    </source>
</evidence>
<feature type="transmembrane region" description="Helical" evidence="5">
    <location>
        <begin position="466"/>
        <end position="485"/>
    </location>
</feature>
<name>A0A3B1D7X0_9ZZZZ</name>
<feature type="transmembrane region" description="Helical" evidence="5">
    <location>
        <begin position="349"/>
        <end position="368"/>
    </location>
</feature>
<dbReference type="Gene3D" id="1.10.357.140">
    <property type="entry name" value="UbiA prenyltransferase"/>
    <property type="match status" value="1"/>
</dbReference>
<keyword evidence="3 5" id="KW-1133">Transmembrane helix</keyword>
<dbReference type="Pfam" id="PF01040">
    <property type="entry name" value="UbiA"/>
    <property type="match status" value="1"/>
</dbReference>
<feature type="transmembrane region" description="Helical" evidence="5">
    <location>
        <begin position="193"/>
        <end position="214"/>
    </location>
</feature>
<dbReference type="PANTHER" id="PTHR42723:SF1">
    <property type="entry name" value="CHLOROPHYLL SYNTHASE, CHLOROPLASTIC"/>
    <property type="match status" value="1"/>
</dbReference>
<sequence length="490" mass="55868">MFLNKIKKLTQSFTYTQIFFWIIGVVSLRVGAEWLLLDFPIELDVFQDYVRFYLENIYYFLIIFIVGAVFISKIVGKQLLDVMRFGVRFYPIILLPPLIDRLILGQTTAYKYATIPNLGGNFWTLSFLWGDASVGVSIEILLALCGVLWYVYRNTKSFWKSLGTFLFMDVLLVLISTPDLFFGEGFGDYYYDIFIPFYYCIPFLFLLLGVMALYRNDKMQAMIINLRPIRSLIFVMAVGTGGWVRSLSSNDLYEGYLFFNAFAIFLVWQVSVFINDIFDMDIDRLTNPERPLIKGIVTPDEYKLAGILLSFIAMSLTIVIKPVVFLMIVVSIFLAYSYSAPPLRLRKTLLGNLVIGLSLAISFWAGLFSSDDPYVFHKRHVFLGVLLFIIGTVISLSKDIKDVEGDKQCGIDNLFTSYGKAKGKLITSFCIFAALSIPAVLFVSLAIFILSLIAVFLYYKFETIQGVYLCSLAVILIVILNLYYAPNPMF</sequence>
<dbReference type="AlphaFoldDB" id="A0A3B1D7X0"/>
<feature type="transmembrane region" description="Helical" evidence="5">
    <location>
        <begin position="380"/>
        <end position="397"/>
    </location>
</feature>
<feature type="transmembrane region" description="Helical" evidence="5">
    <location>
        <begin position="256"/>
        <end position="274"/>
    </location>
</feature>
<protein>
    <submittedName>
        <fullName evidence="6">Uncharacterized protein</fullName>
    </submittedName>
</protein>
<reference evidence="6" key="1">
    <citation type="submission" date="2018-06" db="EMBL/GenBank/DDBJ databases">
        <authorList>
            <person name="Zhirakovskaya E."/>
        </authorList>
    </citation>
    <scope>NUCLEOTIDE SEQUENCE</scope>
</reference>
<gene>
    <name evidence="6" type="ORF">MNBD_UNCLBAC01-1306</name>
</gene>
<evidence type="ECO:0000256" key="5">
    <source>
        <dbReference type="SAM" id="Phobius"/>
    </source>
</evidence>
<dbReference type="EMBL" id="UOGJ01000110">
    <property type="protein sequence ID" value="VAX36802.1"/>
    <property type="molecule type" value="Genomic_DNA"/>
</dbReference>
<keyword evidence="4 5" id="KW-0472">Membrane</keyword>
<dbReference type="InterPro" id="IPR050475">
    <property type="entry name" value="Prenyltransferase_related"/>
</dbReference>
<comment type="subcellular location">
    <subcellularLocation>
        <location evidence="1">Membrane</location>
        <topology evidence="1">Multi-pass membrane protein</topology>
    </subcellularLocation>
</comment>
<dbReference type="PANTHER" id="PTHR42723">
    <property type="entry name" value="CHLOROPHYLL SYNTHASE"/>
    <property type="match status" value="1"/>
</dbReference>
<feature type="transmembrane region" description="Helical" evidence="5">
    <location>
        <begin position="162"/>
        <end position="181"/>
    </location>
</feature>
<dbReference type="GO" id="GO:0016765">
    <property type="term" value="F:transferase activity, transferring alkyl or aryl (other than methyl) groups"/>
    <property type="evidence" value="ECO:0007669"/>
    <property type="project" value="InterPro"/>
</dbReference>